<feature type="transmembrane region" description="Helical" evidence="1">
    <location>
        <begin position="6"/>
        <end position="24"/>
    </location>
</feature>
<dbReference type="eggNOG" id="ENOG5032X7U">
    <property type="taxonomic scope" value="Bacteria"/>
</dbReference>
<dbReference type="RefSeq" id="WP_015756246.1">
    <property type="nucleotide sequence ID" value="NC_013216.1"/>
</dbReference>
<keyword evidence="1" id="KW-0472">Membrane</keyword>
<keyword evidence="1" id="KW-1133">Transmembrane helix</keyword>
<sequence>MSFESLIQYIGAAIFFTILILLLIKRKDIKKFIPVGLFAILYADIWCYIAEYLKIWSYPTRLFAQYTIVSIPFNYFALPVIVMVWIMFCPSSLKGKAIWALSWSLFFISAEFGLTRYTKILAYTNGFDIHISFFLWLISWFIFYEFHVWINSK</sequence>
<name>C8W672_DESAS</name>
<accession>C8W672</accession>
<keyword evidence="3" id="KW-1185">Reference proteome</keyword>
<dbReference type="KEGG" id="dae:Dtox_0607"/>
<proteinExistence type="predicted"/>
<evidence type="ECO:0000256" key="1">
    <source>
        <dbReference type="SAM" id="Phobius"/>
    </source>
</evidence>
<dbReference type="InterPro" id="IPR048147">
    <property type="entry name" value="CBO0543-like"/>
</dbReference>
<dbReference type="OrthoDB" id="1681079at2"/>
<dbReference type="EMBL" id="CP001720">
    <property type="protein sequence ID" value="ACV61527.1"/>
    <property type="molecule type" value="Genomic_DNA"/>
</dbReference>
<evidence type="ECO:0000313" key="3">
    <source>
        <dbReference type="Proteomes" id="UP000002217"/>
    </source>
</evidence>
<feature type="transmembrane region" description="Helical" evidence="1">
    <location>
        <begin position="63"/>
        <end position="86"/>
    </location>
</feature>
<feature type="transmembrane region" description="Helical" evidence="1">
    <location>
        <begin position="98"/>
        <end position="117"/>
    </location>
</feature>
<gene>
    <name evidence="2" type="ordered locus">Dtox_0607</name>
</gene>
<dbReference type="Proteomes" id="UP000002217">
    <property type="component" value="Chromosome"/>
</dbReference>
<organism evidence="2 3">
    <name type="scientific">Desulfofarcimen acetoxidans (strain ATCC 49208 / DSM 771 / KCTC 5769 / VKM B-1644 / 5575)</name>
    <name type="common">Desulfotomaculum acetoxidans</name>
    <dbReference type="NCBI Taxonomy" id="485916"/>
    <lineage>
        <taxon>Bacteria</taxon>
        <taxon>Bacillati</taxon>
        <taxon>Bacillota</taxon>
        <taxon>Clostridia</taxon>
        <taxon>Eubacteriales</taxon>
        <taxon>Peptococcaceae</taxon>
        <taxon>Desulfofarcimen</taxon>
    </lineage>
</organism>
<evidence type="ECO:0000313" key="2">
    <source>
        <dbReference type="EMBL" id="ACV61527.1"/>
    </source>
</evidence>
<dbReference type="HOGENOM" id="CLU_1720613_0_0_9"/>
<reference evidence="2 3" key="1">
    <citation type="journal article" date="2009" name="Stand. Genomic Sci.">
        <title>Complete genome sequence of Desulfotomaculum acetoxidans type strain (5575).</title>
        <authorList>
            <person name="Spring S."/>
            <person name="Lapidus A."/>
            <person name="Schroder M."/>
            <person name="Gleim D."/>
            <person name="Sims D."/>
            <person name="Meincke L."/>
            <person name="Glavina Del Rio T."/>
            <person name="Tice H."/>
            <person name="Copeland A."/>
            <person name="Cheng J.F."/>
            <person name="Lucas S."/>
            <person name="Chen F."/>
            <person name="Nolan M."/>
            <person name="Bruce D."/>
            <person name="Goodwin L."/>
            <person name="Pitluck S."/>
            <person name="Ivanova N."/>
            <person name="Mavromatis K."/>
            <person name="Mikhailova N."/>
            <person name="Pati A."/>
            <person name="Chen A."/>
            <person name="Palaniappan K."/>
            <person name="Land M."/>
            <person name="Hauser L."/>
            <person name="Chang Y.J."/>
            <person name="Jeffries C.D."/>
            <person name="Chain P."/>
            <person name="Saunders E."/>
            <person name="Brettin T."/>
            <person name="Detter J.C."/>
            <person name="Goker M."/>
            <person name="Bristow J."/>
            <person name="Eisen J.A."/>
            <person name="Markowitz V."/>
            <person name="Hugenholtz P."/>
            <person name="Kyrpides N.C."/>
            <person name="Klenk H.P."/>
            <person name="Han C."/>
        </authorList>
    </citation>
    <scope>NUCLEOTIDE SEQUENCE [LARGE SCALE GENOMIC DNA]</scope>
    <source>
        <strain evidence="3">ATCC 49208 / DSM 771 / VKM B-1644</strain>
    </source>
</reference>
<dbReference type="AlphaFoldDB" id="C8W672"/>
<feature type="transmembrane region" description="Helical" evidence="1">
    <location>
        <begin position="31"/>
        <end position="51"/>
    </location>
</feature>
<dbReference type="NCBIfam" id="NF041644">
    <property type="entry name" value="CBO0543_fam"/>
    <property type="match status" value="1"/>
</dbReference>
<keyword evidence="1" id="KW-0812">Transmembrane</keyword>
<protein>
    <submittedName>
        <fullName evidence="2">Uncharacterized protein</fullName>
    </submittedName>
</protein>
<feature type="transmembrane region" description="Helical" evidence="1">
    <location>
        <begin position="129"/>
        <end position="150"/>
    </location>
</feature>